<evidence type="ECO:0000313" key="2">
    <source>
        <dbReference type="Proteomes" id="UP001286313"/>
    </source>
</evidence>
<protein>
    <submittedName>
        <fullName evidence="1">Uncharacterized protein</fullName>
    </submittedName>
</protein>
<comment type="caution">
    <text evidence="1">The sequence shown here is derived from an EMBL/GenBank/DDBJ whole genome shotgun (WGS) entry which is preliminary data.</text>
</comment>
<keyword evidence="2" id="KW-1185">Reference proteome</keyword>
<evidence type="ECO:0000313" key="1">
    <source>
        <dbReference type="EMBL" id="KAK3884864.1"/>
    </source>
</evidence>
<accession>A0AAE1G229</accession>
<proteinExistence type="predicted"/>
<gene>
    <name evidence="1" type="ORF">Pcinc_010883</name>
</gene>
<dbReference type="AlphaFoldDB" id="A0AAE1G229"/>
<sequence>MVVRDGAIVDACPGCNTAPNSIKHIMEDRNVHNHTHKQHNLHSLRALWENPIQAMAFLRSSGLLGQTA</sequence>
<reference evidence="1" key="1">
    <citation type="submission" date="2023-10" db="EMBL/GenBank/DDBJ databases">
        <title>Genome assemblies of two species of porcelain crab, Petrolisthes cinctipes and Petrolisthes manimaculis (Anomura: Porcellanidae).</title>
        <authorList>
            <person name="Angst P."/>
        </authorList>
    </citation>
    <scope>NUCLEOTIDE SEQUENCE</scope>
    <source>
        <strain evidence="1">PB745_01</strain>
        <tissue evidence="1">Gill</tissue>
    </source>
</reference>
<dbReference type="Proteomes" id="UP001286313">
    <property type="component" value="Unassembled WGS sequence"/>
</dbReference>
<name>A0AAE1G229_PETCI</name>
<organism evidence="1 2">
    <name type="scientific">Petrolisthes cinctipes</name>
    <name type="common">Flat porcelain crab</name>
    <dbReference type="NCBI Taxonomy" id="88211"/>
    <lineage>
        <taxon>Eukaryota</taxon>
        <taxon>Metazoa</taxon>
        <taxon>Ecdysozoa</taxon>
        <taxon>Arthropoda</taxon>
        <taxon>Crustacea</taxon>
        <taxon>Multicrustacea</taxon>
        <taxon>Malacostraca</taxon>
        <taxon>Eumalacostraca</taxon>
        <taxon>Eucarida</taxon>
        <taxon>Decapoda</taxon>
        <taxon>Pleocyemata</taxon>
        <taxon>Anomura</taxon>
        <taxon>Galatheoidea</taxon>
        <taxon>Porcellanidae</taxon>
        <taxon>Petrolisthes</taxon>
    </lineage>
</organism>
<dbReference type="EMBL" id="JAWQEG010000838">
    <property type="protein sequence ID" value="KAK3884864.1"/>
    <property type="molecule type" value="Genomic_DNA"/>
</dbReference>